<dbReference type="AlphaFoldDB" id="A0A1J7FPB9"/>
<dbReference type="EMBL" id="KV862245">
    <property type="protein sequence ID" value="OIV89775.1"/>
    <property type="molecule type" value="Genomic_DNA"/>
</dbReference>
<dbReference type="Gramene" id="OIV89775">
    <property type="protein sequence ID" value="OIV89775"/>
    <property type="gene ID" value="TanjilG_01769"/>
</dbReference>
<dbReference type="SUPFAM" id="SSF118290">
    <property type="entry name" value="WRKY DNA-binding domain"/>
    <property type="match status" value="1"/>
</dbReference>
<dbReference type="PROSITE" id="PS50811">
    <property type="entry name" value="WRKY"/>
    <property type="match status" value="1"/>
</dbReference>
<keyword evidence="3" id="KW-0238">DNA-binding</keyword>
<reference evidence="8 9" key="1">
    <citation type="journal article" date="2017" name="Plant Biotechnol. J.">
        <title>A comprehensive draft genome sequence for lupin (Lupinus angustifolius), an emerging health food: insights into plant-microbe interactions and legume evolution.</title>
        <authorList>
            <person name="Hane J.K."/>
            <person name="Ming Y."/>
            <person name="Kamphuis L.G."/>
            <person name="Nelson M.N."/>
            <person name="Garg G."/>
            <person name="Atkins C.A."/>
            <person name="Bayer P.E."/>
            <person name="Bravo A."/>
            <person name="Bringans S."/>
            <person name="Cannon S."/>
            <person name="Edwards D."/>
            <person name="Foley R."/>
            <person name="Gao L.L."/>
            <person name="Harrison M.J."/>
            <person name="Huang W."/>
            <person name="Hurgobin B."/>
            <person name="Li S."/>
            <person name="Liu C.W."/>
            <person name="McGrath A."/>
            <person name="Morahan G."/>
            <person name="Murray J."/>
            <person name="Weller J."/>
            <person name="Jian J."/>
            <person name="Singh K.B."/>
        </authorList>
    </citation>
    <scope>NUCLEOTIDE SEQUENCE [LARGE SCALE GENOMIC DNA]</scope>
    <source>
        <strain evidence="9">cv. Tanjil</strain>
        <tissue evidence="8">Whole plant</tissue>
    </source>
</reference>
<feature type="compositionally biased region" description="Polar residues" evidence="6">
    <location>
        <begin position="71"/>
        <end position="82"/>
    </location>
</feature>
<dbReference type="PANTHER" id="PTHR31429">
    <property type="entry name" value="WRKY TRANSCRIPTION FACTOR 36-RELATED"/>
    <property type="match status" value="1"/>
</dbReference>
<dbReference type="InterPro" id="IPR044810">
    <property type="entry name" value="WRKY_plant"/>
</dbReference>
<feature type="domain" description="WRKY" evidence="7">
    <location>
        <begin position="130"/>
        <end position="166"/>
    </location>
</feature>
<name>A0A1J7FPB9_LUPAN</name>
<evidence type="ECO:0000256" key="3">
    <source>
        <dbReference type="ARBA" id="ARBA00023125"/>
    </source>
</evidence>
<evidence type="ECO:0000256" key="6">
    <source>
        <dbReference type="SAM" id="MobiDB-lite"/>
    </source>
</evidence>
<dbReference type="Gene3D" id="2.20.25.80">
    <property type="entry name" value="WRKY domain"/>
    <property type="match status" value="1"/>
</dbReference>
<gene>
    <name evidence="8" type="ORF">TanjilG_01769</name>
</gene>
<protein>
    <recommendedName>
        <fullName evidence="7">WRKY domain-containing protein</fullName>
    </recommendedName>
</protein>
<evidence type="ECO:0000259" key="7">
    <source>
        <dbReference type="PROSITE" id="PS50811"/>
    </source>
</evidence>
<keyword evidence="4" id="KW-0804">Transcription</keyword>
<dbReference type="Pfam" id="PF03106">
    <property type="entry name" value="WRKY"/>
    <property type="match status" value="1"/>
</dbReference>
<dbReference type="InterPro" id="IPR003657">
    <property type="entry name" value="WRKY_dom"/>
</dbReference>
<feature type="region of interest" description="Disordered" evidence="6">
    <location>
        <begin position="66"/>
        <end position="97"/>
    </location>
</feature>
<keyword evidence="9" id="KW-1185">Reference proteome</keyword>
<dbReference type="Proteomes" id="UP000188354">
    <property type="component" value="Unassembled WGS sequence"/>
</dbReference>
<evidence type="ECO:0000256" key="5">
    <source>
        <dbReference type="ARBA" id="ARBA00023242"/>
    </source>
</evidence>
<dbReference type="GO" id="GO:0043565">
    <property type="term" value="F:sequence-specific DNA binding"/>
    <property type="evidence" value="ECO:0007669"/>
    <property type="project" value="InterPro"/>
</dbReference>
<keyword evidence="2" id="KW-0805">Transcription regulation</keyword>
<evidence type="ECO:0000256" key="1">
    <source>
        <dbReference type="ARBA" id="ARBA00004123"/>
    </source>
</evidence>
<evidence type="ECO:0000313" key="9">
    <source>
        <dbReference type="Proteomes" id="UP000188354"/>
    </source>
</evidence>
<evidence type="ECO:0000256" key="2">
    <source>
        <dbReference type="ARBA" id="ARBA00023015"/>
    </source>
</evidence>
<comment type="subcellular location">
    <subcellularLocation>
        <location evidence="1">Nucleus</location>
    </subcellularLocation>
</comment>
<dbReference type="GO" id="GO:0005634">
    <property type="term" value="C:nucleus"/>
    <property type="evidence" value="ECO:0007669"/>
    <property type="project" value="UniProtKB-SubCell"/>
</dbReference>
<evidence type="ECO:0000313" key="8">
    <source>
        <dbReference type="EMBL" id="OIV89775.1"/>
    </source>
</evidence>
<organism evidence="8 9">
    <name type="scientific">Lupinus angustifolius</name>
    <name type="common">Narrow-leaved blue lupine</name>
    <dbReference type="NCBI Taxonomy" id="3871"/>
    <lineage>
        <taxon>Eukaryota</taxon>
        <taxon>Viridiplantae</taxon>
        <taxon>Streptophyta</taxon>
        <taxon>Embryophyta</taxon>
        <taxon>Tracheophyta</taxon>
        <taxon>Spermatophyta</taxon>
        <taxon>Magnoliopsida</taxon>
        <taxon>eudicotyledons</taxon>
        <taxon>Gunneridae</taxon>
        <taxon>Pentapetalae</taxon>
        <taxon>rosids</taxon>
        <taxon>fabids</taxon>
        <taxon>Fabales</taxon>
        <taxon>Fabaceae</taxon>
        <taxon>Papilionoideae</taxon>
        <taxon>50 kb inversion clade</taxon>
        <taxon>genistoids sensu lato</taxon>
        <taxon>core genistoids</taxon>
        <taxon>Genisteae</taxon>
        <taxon>Lupinus</taxon>
    </lineage>
</organism>
<dbReference type="InterPro" id="IPR036576">
    <property type="entry name" value="WRKY_dom_sf"/>
</dbReference>
<accession>A0A1J7FPB9</accession>
<keyword evidence="5" id="KW-0539">Nucleus</keyword>
<dbReference type="SMART" id="SM00774">
    <property type="entry name" value="WRKY"/>
    <property type="match status" value="1"/>
</dbReference>
<evidence type="ECO:0000256" key="4">
    <source>
        <dbReference type="ARBA" id="ARBA00023163"/>
    </source>
</evidence>
<dbReference type="PANTHER" id="PTHR31429:SF97">
    <property type="entry name" value="WRKY TRANSCRIPTION FACTOR 36-RELATED"/>
    <property type="match status" value="1"/>
</dbReference>
<proteinExistence type="predicted"/>
<sequence length="166" mass="19582">MSSRGRKPSTTNIEKRVNKEFVDWFRRRKNLQWMRRNNNRTGKRELDDEDLHKGLALGLDIKFNPSPAQAEVTNNPSFQSSFDNEERKEEEPTEMWPPSKVLKILKTEDKSETFQHSQLKKTRVSVRVRCDTLTMNDGCQWRKYGQKIAKGNRCPRAYYRCTVSPT</sequence>
<dbReference type="GO" id="GO:0003700">
    <property type="term" value="F:DNA-binding transcription factor activity"/>
    <property type="evidence" value="ECO:0007669"/>
    <property type="project" value="InterPro"/>
</dbReference>